<proteinExistence type="predicted"/>
<sequence>MGAKASPRTSCFPRFQRTGRPYLAILKMVTRHVVDRDPSILLGSQSSSSDSTCPISVLSLFSSHFDEVIELPKFHCAVSGIKKGLQDSRRPVRRRSTAEGGLRADNWGLRAPRGGSEKARLALVLLPRAFGTVIARPFVRSFLEKCSAIFFSDSSPLSIPGPKSGLVEVGAPGIDLLSAPLNGLLLFSFFVLTISKGFKLARGGHGGVAPAIATKTGSVL</sequence>
<name>A0AAD3TEZ6_NEPGR</name>
<organism evidence="1 2">
    <name type="scientific">Nepenthes gracilis</name>
    <name type="common">Slender pitcher plant</name>
    <dbReference type="NCBI Taxonomy" id="150966"/>
    <lineage>
        <taxon>Eukaryota</taxon>
        <taxon>Viridiplantae</taxon>
        <taxon>Streptophyta</taxon>
        <taxon>Embryophyta</taxon>
        <taxon>Tracheophyta</taxon>
        <taxon>Spermatophyta</taxon>
        <taxon>Magnoliopsida</taxon>
        <taxon>eudicotyledons</taxon>
        <taxon>Gunneridae</taxon>
        <taxon>Pentapetalae</taxon>
        <taxon>Caryophyllales</taxon>
        <taxon>Nepenthaceae</taxon>
        <taxon>Nepenthes</taxon>
    </lineage>
</organism>
<protein>
    <submittedName>
        <fullName evidence="1">Uncharacterized protein</fullName>
    </submittedName>
</protein>
<dbReference type="EMBL" id="BSYO01000033">
    <property type="protein sequence ID" value="GMH27954.1"/>
    <property type="molecule type" value="Genomic_DNA"/>
</dbReference>
<reference evidence="1" key="1">
    <citation type="submission" date="2023-05" db="EMBL/GenBank/DDBJ databases">
        <title>Nepenthes gracilis genome sequencing.</title>
        <authorList>
            <person name="Fukushima K."/>
        </authorList>
    </citation>
    <scope>NUCLEOTIDE SEQUENCE</scope>
    <source>
        <strain evidence="1">SING2019-196</strain>
    </source>
</reference>
<gene>
    <name evidence="1" type="ORF">Nepgr_029797</name>
</gene>
<comment type="caution">
    <text evidence="1">The sequence shown here is derived from an EMBL/GenBank/DDBJ whole genome shotgun (WGS) entry which is preliminary data.</text>
</comment>
<evidence type="ECO:0000313" key="2">
    <source>
        <dbReference type="Proteomes" id="UP001279734"/>
    </source>
</evidence>
<evidence type="ECO:0000313" key="1">
    <source>
        <dbReference type="EMBL" id="GMH27954.1"/>
    </source>
</evidence>
<dbReference type="Proteomes" id="UP001279734">
    <property type="component" value="Unassembled WGS sequence"/>
</dbReference>
<accession>A0AAD3TEZ6</accession>
<keyword evidence="2" id="KW-1185">Reference proteome</keyword>
<dbReference type="AlphaFoldDB" id="A0AAD3TEZ6"/>